<dbReference type="Gene3D" id="2.130.10.10">
    <property type="entry name" value="YVTN repeat-like/Quinoprotein amine dehydrogenase"/>
    <property type="match status" value="3"/>
</dbReference>
<evidence type="ECO:0000313" key="4">
    <source>
        <dbReference type="Proteomes" id="UP000199032"/>
    </source>
</evidence>
<gene>
    <name evidence="3" type="ORF">COMA1_11322</name>
</gene>
<keyword evidence="4" id="KW-1185">Reference proteome</keyword>
<reference evidence="3 4" key="1">
    <citation type="submission" date="2015-10" db="EMBL/GenBank/DDBJ databases">
        <authorList>
            <person name="Gilbert D.G."/>
        </authorList>
    </citation>
    <scope>NUCLEOTIDE SEQUENCE [LARGE SCALE GENOMIC DNA]</scope>
    <source>
        <strain evidence="3">COMA1</strain>
    </source>
</reference>
<dbReference type="PANTHER" id="PTHR43739">
    <property type="entry name" value="XYLOGLUCANASE (EUROFUNG)"/>
    <property type="match status" value="1"/>
</dbReference>
<name>A0A0S4LAS9_9BACT</name>
<keyword evidence="1" id="KW-0677">Repeat</keyword>
<sequence>MLFLTHFRLPLIGLLLIGLSLLGCQKDSESVVSIALHPKNADILYVATNDAVYKSRDGGGTWERFPSFSARRVTTLAIDPLLPAAIYAGTMGDAVYKSPDGGQHWLPHNVGLKEHVSFINQFVFHPAASEQVYAATTVGAFSSKDAGREWVERMNGMKEVHIVTSIAINPKEPAVLYGGTTGGVYRSDDGAATWKKINSGLIPETELMAAMALGVNAIEIDRTNPDIVYAGTTKGLFRTMNKGEQWERIGQSISDPFISSLVLHPKESSQLYIGGPAGIWKTVDGGKTWQVTNRGLATLNIRALAMDPKNAQVLYAGTNGSGLYRSTDAGATWVPVPLKAAPAQS</sequence>
<dbReference type="SUPFAM" id="SSF110296">
    <property type="entry name" value="Oligoxyloglucan reducing end-specific cellobiohydrolase"/>
    <property type="match status" value="2"/>
</dbReference>
<evidence type="ECO:0000259" key="2">
    <source>
        <dbReference type="Pfam" id="PF15902"/>
    </source>
</evidence>
<feature type="domain" description="Sortilin N-terminal" evidence="2">
    <location>
        <begin position="51"/>
        <end position="162"/>
    </location>
</feature>
<evidence type="ECO:0000313" key="3">
    <source>
        <dbReference type="EMBL" id="CUS33752.1"/>
    </source>
</evidence>
<dbReference type="InterPro" id="IPR015943">
    <property type="entry name" value="WD40/YVTN_repeat-like_dom_sf"/>
</dbReference>
<dbReference type="STRING" id="1742972.COMA1_11322"/>
<dbReference type="PANTHER" id="PTHR43739:SF5">
    <property type="entry name" value="EXO-ALPHA-SIALIDASE"/>
    <property type="match status" value="1"/>
</dbReference>
<accession>A0A0S4LAS9</accession>
<protein>
    <submittedName>
        <fullName evidence="3">BNR repeat protein</fullName>
    </submittedName>
</protein>
<dbReference type="EMBL" id="CZQA01000001">
    <property type="protein sequence ID" value="CUS33752.1"/>
    <property type="molecule type" value="Genomic_DNA"/>
</dbReference>
<dbReference type="InterPro" id="IPR031778">
    <property type="entry name" value="Sortilin_N"/>
</dbReference>
<dbReference type="Proteomes" id="UP000199032">
    <property type="component" value="Unassembled WGS sequence"/>
</dbReference>
<evidence type="ECO:0000256" key="1">
    <source>
        <dbReference type="ARBA" id="ARBA00022737"/>
    </source>
</evidence>
<dbReference type="AlphaFoldDB" id="A0A0S4LAS9"/>
<dbReference type="Pfam" id="PF15902">
    <property type="entry name" value="Sortilin-Vps10"/>
    <property type="match status" value="1"/>
</dbReference>
<dbReference type="GO" id="GO:0010411">
    <property type="term" value="P:xyloglucan metabolic process"/>
    <property type="evidence" value="ECO:0007669"/>
    <property type="project" value="TreeGrafter"/>
</dbReference>
<proteinExistence type="predicted"/>
<organism evidence="3 4">
    <name type="scientific">Candidatus Nitrospira nitrosa</name>
    <dbReference type="NCBI Taxonomy" id="1742972"/>
    <lineage>
        <taxon>Bacteria</taxon>
        <taxon>Pseudomonadati</taxon>
        <taxon>Nitrospirota</taxon>
        <taxon>Nitrospiria</taxon>
        <taxon>Nitrospirales</taxon>
        <taxon>Nitrospiraceae</taxon>
        <taxon>Nitrospira</taxon>
    </lineage>
</organism>
<dbReference type="InterPro" id="IPR052025">
    <property type="entry name" value="Xyloglucanase_GH74"/>
</dbReference>